<evidence type="ECO:0000256" key="6">
    <source>
        <dbReference type="ARBA" id="ARBA00022989"/>
    </source>
</evidence>
<dbReference type="InterPro" id="IPR051050">
    <property type="entry name" value="Lipid_II_flippase_MurJ/MviN"/>
</dbReference>
<evidence type="ECO:0000256" key="8">
    <source>
        <dbReference type="SAM" id="Phobius"/>
    </source>
</evidence>
<keyword evidence="6 8" id="KW-1133">Transmembrane helix</keyword>
<keyword evidence="2" id="KW-1003">Cell membrane</keyword>
<reference evidence="9" key="1">
    <citation type="journal article" date="2014" name="Front. Microbiol.">
        <title>High frequency of phylogenetically diverse reductive dehalogenase-homologous genes in deep subseafloor sedimentary metagenomes.</title>
        <authorList>
            <person name="Kawai M."/>
            <person name="Futagami T."/>
            <person name="Toyoda A."/>
            <person name="Takaki Y."/>
            <person name="Nishi S."/>
            <person name="Hori S."/>
            <person name="Arai W."/>
            <person name="Tsubouchi T."/>
            <person name="Morono Y."/>
            <person name="Uchiyama I."/>
            <person name="Ito T."/>
            <person name="Fujiyama A."/>
            <person name="Inagaki F."/>
            <person name="Takami H."/>
        </authorList>
    </citation>
    <scope>NUCLEOTIDE SEQUENCE</scope>
    <source>
        <strain evidence="9">Expedition CK06-06</strain>
    </source>
</reference>
<evidence type="ECO:0000313" key="9">
    <source>
        <dbReference type="EMBL" id="GAF97000.1"/>
    </source>
</evidence>
<proteinExistence type="predicted"/>
<gene>
    <name evidence="9" type="ORF">S01H1_32309</name>
</gene>
<keyword evidence="3 8" id="KW-0812">Transmembrane</keyword>
<protein>
    <recommendedName>
        <fullName evidence="10">Polysaccharide biosynthesis protein C-terminal domain-containing protein</fullName>
    </recommendedName>
</protein>
<evidence type="ECO:0000256" key="3">
    <source>
        <dbReference type="ARBA" id="ARBA00022692"/>
    </source>
</evidence>
<organism evidence="9">
    <name type="scientific">marine sediment metagenome</name>
    <dbReference type="NCBI Taxonomy" id="412755"/>
    <lineage>
        <taxon>unclassified sequences</taxon>
        <taxon>metagenomes</taxon>
        <taxon>ecological metagenomes</taxon>
    </lineage>
</organism>
<dbReference type="PANTHER" id="PTHR47019">
    <property type="entry name" value="LIPID II FLIPPASE MURJ"/>
    <property type="match status" value="1"/>
</dbReference>
<accession>X0V8Q0</accession>
<keyword evidence="5" id="KW-0573">Peptidoglycan synthesis</keyword>
<feature type="transmembrane region" description="Helical" evidence="8">
    <location>
        <begin position="71"/>
        <end position="96"/>
    </location>
</feature>
<dbReference type="GO" id="GO:0005886">
    <property type="term" value="C:plasma membrane"/>
    <property type="evidence" value="ECO:0007669"/>
    <property type="project" value="UniProtKB-SubCell"/>
</dbReference>
<dbReference type="PANTHER" id="PTHR47019:SF1">
    <property type="entry name" value="LIPID II FLIPPASE MURJ"/>
    <property type="match status" value="1"/>
</dbReference>
<keyword evidence="7 8" id="KW-0472">Membrane</keyword>
<dbReference type="GO" id="GO:0034204">
    <property type="term" value="P:lipid translocation"/>
    <property type="evidence" value="ECO:0007669"/>
    <property type="project" value="TreeGrafter"/>
</dbReference>
<dbReference type="GO" id="GO:0015648">
    <property type="term" value="F:lipid-linked peptidoglycan transporter activity"/>
    <property type="evidence" value="ECO:0007669"/>
    <property type="project" value="TreeGrafter"/>
</dbReference>
<evidence type="ECO:0000256" key="2">
    <source>
        <dbReference type="ARBA" id="ARBA00022475"/>
    </source>
</evidence>
<dbReference type="GO" id="GO:0009252">
    <property type="term" value="P:peptidoglycan biosynthetic process"/>
    <property type="evidence" value="ECO:0007669"/>
    <property type="project" value="UniProtKB-KW"/>
</dbReference>
<evidence type="ECO:0008006" key="10">
    <source>
        <dbReference type="Google" id="ProtNLM"/>
    </source>
</evidence>
<feature type="transmembrane region" description="Helical" evidence="8">
    <location>
        <begin position="12"/>
        <end position="33"/>
    </location>
</feature>
<dbReference type="AlphaFoldDB" id="X0V8Q0"/>
<dbReference type="GO" id="GO:0008360">
    <property type="term" value="P:regulation of cell shape"/>
    <property type="evidence" value="ECO:0007669"/>
    <property type="project" value="UniProtKB-KW"/>
</dbReference>
<dbReference type="EMBL" id="BARS01019994">
    <property type="protein sequence ID" value="GAF97000.1"/>
    <property type="molecule type" value="Genomic_DNA"/>
</dbReference>
<name>X0V8Q0_9ZZZZ</name>
<dbReference type="Pfam" id="PF03023">
    <property type="entry name" value="MurJ"/>
    <property type="match status" value="1"/>
</dbReference>
<comment type="subcellular location">
    <subcellularLocation>
        <location evidence="1">Cell membrane</location>
        <topology evidence="1">Multi-pass membrane protein</topology>
    </subcellularLocation>
</comment>
<sequence length="149" mass="16521">MSFYALKDTKTPVKIGIYIVFINIALDLILIRYLAHSGLALATSVAAILNLIILLKVLQDKIGDMELKSQASFLIKIIISSVFLGIICVLVSNYLGSILDLNIKYNQIIQVTASIFSGGLVYFIISYILGVKEVRNLKQSIKTILRSRD</sequence>
<evidence type="ECO:0000256" key="1">
    <source>
        <dbReference type="ARBA" id="ARBA00004651"/>
    </source>
</evidence>
<evidence type="ECO:0000256" key="7">
    <source>
        <dbReference type="ARBA" id="ARBA00023136"/>
    </source>
</evidence>
<feature type="transmembrane region" description="Helical" evidence="8">
    <location>
        <begin position="39"/>
        <end position="59"/>
    </location>
</feature>
<dbReference type="InterPro" id="IPR004268">
    <property type="entry name" value="MurJ"/>
</dbReference>
<evidence type="ECO:0000256" key="4">
    <source>
        <dbReference type="ARBA" id="ARBA00022960"/>
    </source>
</evidence>
<keyword evidence="4" id="KW-0133">Cell shape</keyword>
<evidence type="ECO:0000256" key="5">
    <source>
        <dbReference type="ARBA" id="ARBA00022984"/>
    </source>
</evidence>
<feature type="transmembrane region" description="Helical" evidence="8">
    <location>
        <begin position="108"/>
        <end position="129"/>
    </location>
</feature>
<comment type="caution">
    <text evidence="9">The sequence shown here is derived from an EMBL/GenBank/DDBJ whole genome shotgun (WGS) entry which is preliminary data.</text>
</comment>